<keyword evidence="4" id="KW-1185">Reference proteome</keyword>
<evidence type="ECO:0000256" key="2">
    <source>
        <dbReference type="SAM" id="SignalP"/>
    </source>
</evidence>
<proteinExistence type="predicted"/>
<dbReference type="InterPro" id="IPR031734">
    <property type="entry name" value="MBF2"/>
</dbReference>
<feature type="signal peptide" evidence="2">
    <location>
        <begin position="1"/>
        <end position="26"/>
    </location>
</feature>
<dbReference type="OMA" id="YYARQRE"/>
<evidence type="ECO:0000313" key="4">
    <source>
        <dbReference type="Proteomes" id="UP000008237"/>
    </source>
</evidence>
<accession>E2C5G7</accession>
<feature type="chain" id="PRO_5003158587" evidence="2">
    <location>
        <begin position="27"/>
        <end position="508"/>
    </location>
</feature>
<organism evidence="4">
    <name type="scientific">Harpegnathos saltator</name>
    <name type="common">Jerdon's jumping ant</name>
    <dbReference type="NCBI Taxonomy" id="610380"/>
    <lineage>
        <taxon>Eukaryota</taxon>
        <taxon>Metazoa</taxon>
        <taxon>Ecdysozoa</taxon>
        <taxon>Arthropoda</taxon>
        <taxon>Hexapoda</taxon>
        <taxon>Insecta</taxon>
        <taxon>Pterygota</taxon>
        <taxon>Neoptera</taxon>
        <taxon>Endopterygota</taxon>
        <taxon>Hymenoptera</taxon>
        <taxon>Apocrita</taxon>
        <taxon>Aculeata</taxon>
        <taxon>Formicoidea</taxon>
        <taxon>Formicidae</taxon>
        <taxon>Ponerinae</taxon>
        <taxon>Ponerini</taxon>
        <taxon>Harpegnathos</taxon>
    </lineage>
</organism>
<name>E2C5G7_HARSA</name>
<evidence type="ECO:0000256" key="1">
    <source>
        <dbReference type="SAM" id="MobiDB-lite"/>
    </source>
</evidence>
<dbReference type="AlphaFoldDB" id="E2C5G7"/>
<evidence type="ECO:0000313" key="3">
    <source>
        <dbReference type="EMBL" id="EFN76780.1"/>
    </source>
</evidence>
<dbReference type="OrthoDB" id="8192785at2759"/>
<gene>
    <name evidence="3" type="ORF">EAI_16422</name>
</gene>
<sequence>MTVRRGRSSWPIIAIAVLVLVASASSASGSAKFRKPRKWLTTKSPHSHSRPMIVRVTDQLPDDELTLHSAKGIPDCAGDSCRNAAAAFDFGEARSSRNDLVPNERYIVYPKQYERFVSRKSPGGHHASRYKRYVVFSDIPSPNASDIASIARPANTSETSPNDRVTLTRVPLYSTGYAQVRTRRSLAAGDNHPAQRNASETSPKDRVTLTRVPLYRTGHAHLRTRRSLAAGDSYPARRNASDYYAERRAVMARFYARQRAIEARYGNLTSSPPSSDNGTSREYPLASNVTLFRLYPSKNSSASINRATFRQPSITIDPMYSNLPVKRPDGRPVFGSRTWNNSNVDRQAVRYYYTTPVPCANASLSGTFAPKKRSKIADNCTDSADSEEEVDDDRTMVVGRPDNDNGTVHRIWGRCKGKVVYQHNLLLGLKGPSTLDTVFEVIIQGPVCITCVEALRYNETKAKVTFVSGGRGHEYVKLKLQGFENEGFSYIIKVWGIKRFAPDCRGID</sequence>
<dbReference type="InParanoid" id="E2C5G7"/>
<protein>
    <submittedName>
        <fullName evidence="3">Uncharacterized protein</fullName>
    </submittedName>
</protein>
<reference evidence="3 4" key="1">
    <citation type="journal article" date="2010" name="Science">
        <title>Genomic comparison of the ants Camponotus floridanus and Harpegnathos saltator.</title>
        <authorList>
            <person name="Bonasio R."/>
            <person name="Zhang G."/>
            <person name="Ye C."/>
            <person name="Mutti N.S."/>
            <person name="Fang X."/>
            <person name="Qin N."/>
            <person name="Donahue G."/>
            <person name="Yang P."/>
            <person name="Li Q."/>
            <person name="Li C."/>
            <person name="Zhang P."/>
            <person name="Huang Z."/>
            <person name="Berger S.L."/>
            <person name="Reinberg D."/>
            <person name="Wang J."/>
            <person name="Liebig J."/>
        </authorList>
    </citation>
    <scope>NUCLEOTIDE SEQUENCE [LARGE SCALE GENOMIC DNA]</scope>
    <source>
        <strain evidence="3 4">R22 G/1</strain>
    </source>
</reference>
<dbReference type="Pfam" id="PF15868">
    <property type="entry name" value="MBF2"/>
    <property type="match status" value="1"/>
</dbReference>
<feature type="region of interest" description="Disordered" evidence="1">
    <location>
        <begin position="184"/>
        <end position="205"/>
    </location>
</feature>
<dbReference type="EMBL" id="GL452770">
    <property type="protein sequence ID" value="EFN76780.1"/>
    <property type="molecule type" value="Genomic_DNA"/>
</dbReference>
<keyword evidence="2" id="KW-0732">Signal</keyword>
<dbReference type="Proteomes" id="UP000008237">
    <property type="component" value="Unassembled WGS sequence"/>
</dbReference>